<evidence type="ECO:0000313" key="3">
    <source>
        <dbReference type="Proteomes" id="UP000305888"/>
    </source>
</evidence>
<reference evidence="2 3" key="1">
    <citation type="submission" date="2019-06" db="EMBL/GenBank/DDBJ databases">
        <title>Genome sequence of Rhodobacteraceae bacterium D4M1.</title>
        <authorList>
            <person name="Cao J."/>
        </authorList>
    </citation>
    <scope>NUCLEOTIDE SEQUENCE [LARGE SCALE GENOMIC DNA]</scope>
    <source>
        <strain evidence="2 3">D4M1</strain>
    </source>
</reference>
<keyword evidence="3" id="KW-1185">Reference proteome</keyword>
<proteinExistence type="predicted"/>
<sequence length="256" mass="27699">MITRFCLSGGFDRSHSFFMFKSHGTTLNVQCNPVWWSRPVPALSCSATGPDSAAHASGAHTYVALQHGPLTQRSKLSIFSLRHKPAARACRQTETGEATMATAKPDVIKDTTDAMKEATSKVESFAADGQKAMTAQMEKLAKGFETATAFNQDTVDAMMKSTEIASKAFEGLNAEFMSYSKKSFESTVAAAKDFASSKTVSELFEKQADFAKSSVDDFMKQSVKMNEMYMAAAKSAMEPVGARFTAATEVFKGFSA</sequence>
<dbReference type="Pfam" id="PF09361">
    <property type="entry name" value="Phasin_2"/>
    <property type="match status" value="1"/>
</dbReference>
<name>A0A5B8FUL2_9RHOB</name>
<protein>
    <submittedName>
        <fullName evidence="2">Phasin family protein</fullName>
    </submittedName>
</protein>
<gene>
    <name evidence="2" type="ORF">FDP22_03450</name>
</gene>
<dbReference type="Proteomes" id="UP000305888">
    <property type="component" value="Chromosome"/>
</dbReference>
<feature type="domain" description="Phasin" evidence="1">
    <location>
        <begin position="145"/>
        <end position="244"/>
    </location>
</feature>
<dbReference type="KEGG" id="ppru:FDP22_03450"/>
<organism evidence="2 3">
    <name type="scientific">Paroceanicella profunda</name>
    <dbReference type="NCBI Taxonomy" id="2579971"/>
    <lineage>
        <taxon>Bacteria</taxon>
        <taxon>Pseudomonadati</taxon>
        <taxon>Pseudomonadota</taxon>
        <taxon>Alphaproteobacteria</taxon>
        <taxon>Rhodobacterales</taxon>
        <taxon>Paracoccaceae</taxon>
        <taxon>Paroceanicella</taxon>
    </lineage>
</organism>
<accession>A0A5B8FUL2</accession>
<evidence type="ECO:0000313" key="2">
    <source>
        <dbReference type="EMBL" id="QDL90924.1"/>
    </source>
</evidence>
<evidence type="ECO:0000259" key="1">
    <source>
        <dbReference type="Pfam" id="PF09361"/>
    </source>
</evidence>
<dbReference type="EMBL" id="CP040818">
    <property type="protein sequence ID" value="QDL90924.1"/>
    <property type="molecule type" value="Genomic_DNA"/>
</dbReference>
<dbReference type="OrthoDB" id="7303820at2"/>
<dbReference type="AlphaFoldDB" id="A0A5B8FUL2"/>
<dbReference type="InterPro" id="IPR018968">
    <property type="entry name" value="Phasin"/>
</dbReference>